<evidence type="ECO:0000313" key="2">
    <source>
        <dbReference type="Proteomes" id="UP000516305"/>
    </source>
</evidence>
<evidence type="ECO:0008006" key="3">
    <source>
        <dbReference type="Google" id="ProtNLM"/>
    </source>
</evidence>
<dbReference type="InterPro" id="IPR008969">
    <property type="entry name" value="CarboxyPept-like_regulatory"/>
</dbReference>
<reference evidence="1 2" key="1">
    <citation type="submission" date="2020-08" db="EMBL/GenBank/DDBJ databases">
        <title>Croceimicrobium hydrocarbonivorans gen. nov., sp. nov., a novel marine bacterium isolated from a bacterial consortium that degrades polyethylene terephthalate.</title>
        <authorList>
            <person name="Liu R."/>
        </authorList>
    </citation>
    <scope>NUCLEOTIDE SEQUENCE [LARGE SCALE GENOMIC DNA]</scope>
    <source>
        <strain evidence="1 2">A20-9</strain>
    </source>
</reference>
<proteinExistence type="predicted"/>
<dbReference type="SUPFAM" id="SSF49464">
    <property type="entry name" value="Carboxypeptidase regulatory domain-like"/>
    <property type="match status" value="1"/>
</dbReference>
<name>A0A7H0VFR0_9FLAO</name>
<dbReference type="EMBL" id="CP060139">
    <property type="protein sequence ID" value="QNR24558.1"/>
    <property type="molecule type" value="Genomic_DNA"/>
</dbReference>
<dbReference type="RefSeq" id="WP_210759084.1">
    <property type="nucleotide sequence ID" value="NZ_CP060139.1"/>
</dbReference>
<protein>
    <recommendedName>
        <fullName evidence="3">Carboxypeptidase regulatory-like domain-containing protein</fullName>
    </recommendedName>
</protein>
<dbReference type="Proteomes" id="UP000516305">
    <property type="component" value="Chromosome"/>
</dbReference>
<dbReference type="AlphaFoldDB" id="A0A7H0VFR0"/>
<accession>A0A7H0VFR0</accession>
<evidence type="ECO:0000313" key="1">
    <source>
        <dbReference type="EMBL" id="QNR24558.1"/>
    </source>
</evidence>
<dbReference type="KEGG" id="chyd:H4K34_01575"/>
<organism evidence="1 2">
    <name type="scientific">Croceimicrobium hydrocarbonivorans</name>
    <dbReference type="NCBI Taxonomy" id="2761580"/>
    <lineage>
        <taxon>Bacteria</taxon>
        <taxon>Pseudomonadati</taxon>
        <taxon>Bacteroidota</taxon>
        <taxon>Flavobacteriia</taxon>
        <taxon>Flavobacteriales</taxon>
        <taxon>Owenweeksiaceae</taxon>
        <taxon>Croceimicrobium</taxon>
    </lineage>
</organism>
<gene>
    <name evidence="1" type="ORF">H4K34_01575</name>
</gene>
<sequence>MKYHFSLFLFTALLSSCFGQVGKLSGRILSKLGNKPTMESVWIQDSENQIFTQSDSLGYYSIDSLIMAKSYTFQFLAFGYPITEKTVQITQAHDSLNIILNPNCSYDSLKAHQDWQEGKARLLLIGSIAPRANSEADQNFEKSFNIEYYDFGCTPPALDCVIDYNKQIFKLLDSKYGDLWRSRVRADVIGLKH</sequence>
<dbReference type="PROSITE" id="PS51257">
    <property type="entry name" value="PROKAR_LIPOPROTEIN"/>
    <property type="match status" value="1"/>
</dbReference>
<keyword evidence="2" id="KW-1185">Reference proteome</keyword>